<comment type="caution">
    <text evidence="11">The sequence shown here is derived from an EMBL/GenBank/DDBJ whole genome shotgun (WGS) entry which is preliminary data.</text>
</comment>
<keyword evidence="9" id="KW-0460">Magnesium</keyword>
<evidence type="ECO:0000256" key="6">
    <source>
        <dbReference type="ARBA" id="ARBA00022723"/>
    </source>
</evidence>
<accession>A0ABS9J1C2</accession>
<keyword evidence="5" id="KW-0819">tRNA processing</keyword>
<evidence type="ECO:0000313" key="12">
    <source>
        <dbReference type="Proteomes" id="UP000829517"/>
    </source>
</evidence>
<evidence type="ECO:0000256" key="2">
    <source>
        <dbReference type="ARBA" id="ARBA00007599"/>
    </source>
</evidence>
<dbReference type="InterPro" id="IPR027417">
    <property type="entry name" value="P-loop_NTPase"/>
</dbReference>
<comment type="subcellular location">
    <subcellularLocation>
        <location evidence="1">Cytoplasm</location>
    </subcellularLocation>
</comment>
<comment type="similarity">
    <text evidence="2">Belongs to the TsaE family.</text>
</comment>
<dbReference type="InterPro" id="IPR003442">
    <property type="entry name" value="T6A_TsaE"/>
</dbReference>
<keyword evidence="12" id="KW-1185">Reference proteome</keyword>
<dbReference type="Proteomes" id="UP000829517">
    <property type="component" value="Unassembled WGS sequence"/>
</dbReference>
<dbReference type="PANTHER" id="PTHR33540">
    <property type="entry name" value="TRNA THREONYLCARBAMOYLADENOSINE BIOSYNTHESIS PROTEIN TSAE"/>
    <property type="match status" value="1"/>
</dbReference>
<evidence type="ECO:0000256" key="3">
    <source>
        <dbReference type="ARBA" id="ARBA00019010"/>
    </source>
</evidence>
<keyword evidence="8" id="KW-0067">ATP-binding</keyword>
<organism evidence="11 12">
    <name type="scientific">Joostella atrarenae</name>
    <dbReference type="NCBI Taxonomy" id="679257"/>
    <lineage>
        <taxon>Bacteria</taxon>
        <taxon>Pseudomonadati</taxon>
        <taxon>Bacteroidota</taxon>
        <taxon>Flavobacteriia</taxon>
        <taxon>Flavobacteriales</taxon>
        <taxon>Flavobacteriaceae</taxon>
        <taxon>Joostella</taxon>
    </lineage>
</organism>
<evidence type="ECO:0000256" key="1">
    <source>
        <dbReference type="ARBA" id="ARBA00004496"/>
    </source>
</evidence>
<proteinExistence type="inferred from homology"/>
<reference evidence="11 12" key="1">
    <citation type="submission" date="2021-01" db="EMBL/GenBank/DDBJ databases">
        <title>Genome sequencing of Joostella atrarenae M1-2 (= KCTC 23194).</title>
        <authorList>
            <person name="Zakaria M.R."/>
            <person name="Lam M.Q."/>
            <person name="Chong C.S."/>
        </authorList>
    </citation>
    <scope>NUCLEOTIDE SEQUENCE [LARGE SCALE GENOMIC DNA]</scope>
    <source>
        <strain evidence="11 12">M1-2</strain>
    </source>
</reference>
<evidence type="ECO:0000256" key="7">
    <source>
        <dbReference type="ARBA" id="ARBA00022741"/>
    </source>
</evidence>
<keyword evidence="4" id="KW-0963">Cytoplasm</keyword>
<keyword evidence="7" id="KW-0547">Nucleotide-binding</keyword>
<dbReference type="EMBL" id="JAETXX010000002">
    <property type="protein sequence ID" value="MCF8714165.1"/>
    <property type="molecule type" value="Genomic_DNA"/>
</dbReference>
<dbReference type="Gene3D" id="3.40.50.300">
    <property type="entry name" value="P-loop containing nucleotide triphosphate hydrolases"/>
    <property type="match status" value="1"/>
</dbReference>
<evidence type="ECO:0000256" key="5">
    <source>
        <dbReference type="ARBA" id="ARBA00022694"/>
    </source>
</evidence>
<gene>
    <name evidence="11" type="primary">tsaE</name>
    <name evidence="11" type="ORF">JM658_04925</name>
</gene>
<dbReference type="NCBIfam" id="TIGR00150">
    <property type="entry name" value="T6A_YjeE"/>
    <property type="match status" value="1"/>
</dbReference>
<evidence type="ECO:0000256" key="4">
    <source>
        <dbReference type="ARBA" id="ARBA00022490"/>
    </source>
</evidence>
<name>A0ABS9J1C2_9FLAO</name>
<evidence type="ECO:0000256" key="8">
    <source>
        <dbReference type="ARBA" id="ARBA00022840"/>
    </source>
</evidence>
<protein>
    <recommendedName>
        <fullName evidence="3">tRNA threonylcarbamoyladenosine biosynthesis protein TsaE</fullName>
    </recommendedName>
    <alternativeName>
        <fullName evidence="10">t(6)A37 threonylcarbamoyladenosine biosynthesis protein TsaE</fullName>
    </alternativeName>
</protein>
<keyword evidence="6" id="KW-0479">Metal-binding</keyword>
<evidence type="ECO:0000256" key="10">
    <source>
        <dbReference type="ARBA" id="ARBA00032441"/>
    </source>
</evidence>
<sequence length="135" mass="15740">MITRTYTLDELDKIAKEIVLHAKNKIILFKGEMGAGKTTLIKKIVEELGSQDHVSSPTFSLVNEYQGTNDTIYHFDLYRIEDVEEIHNIGFEDYIYSNAWCFIEWPDKIMDFLPKEVTVIDIKTHLNDERTLVIN</sequence>
<dbReference type="RefSeq" id="WP_236958127.1">
    <property type="nucleotide sequence ID" value="NZ_JAETXX010000002.1"/>
</dbReference>
<dbReference type="Pfam" id="PF02367">
    <property type="entry name" value="TsaE"/>
    <property type="match status" value="1"/>
</dbReference>
<evidence type="ECO:0000313" key="11">
    <source>
        <dbReference type="EMBL" id="MCF8714165.1"/>
    </source>
</evidence>
<evidence type="ECO:0000256" key="9">
    <source>
        <dbReference type="ARBA" id="ARBA00022842"/>
    </source>
</evidence>
<dbReference type="PANTHER" id="PTHR33540:SF2">
    <property type="entry name" value="TRNA THREONYLCARBAMOYLADENOSINE BIOSYNTHESIS PROTEIN TSAE"/>
    <property type="match status" value="1"/>
</dbReference>
<dbReference type="SUPFAM" id="SSF52540">
    <property type="entry name" value="P-loop containing nucleoside triphosphate hydrolases"/>
    <property type="match status" value="1"/>
</dbReference>